<dbReference type="InterPro" id="IPR027417">
    <property type="entry name" value="P-loop_NTPase"/>
</dbReference>
<dbReference type="Proteomes" id="UP001153737">
    <property type="component" value="Chromosome 17"/>
</dbReference>
<dbReference type="AlphaFoldDB" id="A0A9P0DM16"/>
<name>A0A9P0DM16_PHACE</name>
<evidence type="ECO:0000256" key="2">
    <source>
        <dbReference type="ARBA" id="ARBA00022679"/>
    </source>
</evidence>
<keyword evidence="5" id="KW-1185">Reference proteome</keyword>
<proteinExistence type="inferred from homology"/>
<accession>A0A9P0DM16</accession>
<evidence type="ECO:0000259" key="3">
    <source>
        <dbReference type="Pfam" id="PF00685"/>
    </source>
</evidence>
<dbReference type="GO" id="GO:0008146">
    <property type="term" value="F:sulfotransferase activity"/>
    <property type="evidence" value="ECO:0007669"/>
    <property type="project" value="InterPro"/>
</dbReference>
<dbReference type="PANTHER" id="PTHR11783">
    <property type="entry name" value="SULFOTRANSFERASE SULT"/>
    <property type="match status" value="1"/>
</dbReference>
<dbReference type="Pfam" id="PF00685">
    <property type="entry name" value="Sulfotransfer_1"/>
    <property type="match status" value="1"/>
</dbReference>
<dbReference type="InterPro" id="IPR000863">
    <property type="entry name" value="Sulfotransferase_dom"/>
</dbReference>
<gene>
    <name evidence="4" type="ORF">PHAECO_LOCUS5782</name>
</gene>
<dbReference type="EMBL" id="OU896723">
    <property type="protein sequence ID" value="CAH1154809.1"/>
    <property type="molecule type" value="Genomic_DNA"/>
</dbReference>
<keyword evidence="2" id="KW-0808">Transferase</keyword>
<dbReference type="SUPFAM" id="SSF52540">
    <property type="entry name" value="P-loop containing nucleoside triphosphate hydrolases"/>
    <property type="match status" value="1"/>
</dbReference>
<dbReference type="OrthoDB" id="205623at2759"/>
<organism evidence="4 5">
    <name type="scientific">Phaedon cochleariae</name>
    <name type="common">Mustard beetle</name>
    <dbReference type="NCBI Taxonomy" id="80249"/>
    <lineage>
        <taxon>Eukaryota</taxon>
        <taxon>Metazoa</taxon>
        <taxon>Ecdysozoa</taxon>
        <taxon>Arthropoda</taxon>
        <taxon>Hexapoda</taxon>
        <taxon>Insecta</taxon>
        <taxon>Pterygota</taxon>
        <taxon>Neoptera</taxon>
        <taxon>Endopterygota</taxon>
        <taxon>Coleoptera</taxon>
        <taxon>Polyphaga</taxon>
        <taxon>Cucujiformia</taxon>
        <taxon>Chrysomeloidea</taxon>
        <taxon>Chrysomelidae</taxon>
        <taxon>Chrysomelinae</taxon>
        <taxon>Chrysomelini</taxon>
        <taxon>Phaedon</taxon>
    </lineage>
</organism>
<evidence type="ECO:0000256" key="1">
    <source>
        <dbReference type="ARBA" id="ARBA00005771"/>
    </source>
</evidence>
<protein>
    <recommendedName>
        <fullName evidence="3">Sulfotransferase domain-containing protein</fullName>
    </recommendedName>
</protein>
<reference evidence="4" key="1">
    <citation type="submission" date="2022-01" db="EMBL/GenBank/DDBJ databases">
        <authorList>
            <person name="King R."/>
        </authorList>
    </citation>
    <scope>NUCLEOTIDE SEQUENCE</scope>
</reference>
<sequence>MMGDTGRKLFEKLPFEIKDIDATKLAEAGIPDAPQYRGVLVGPNKYFLHPSYKEFGLDIYNWEARSDDVYLLGYHRSGTTLHAELIWLIANNLDFEKASIELLDFRFRHIDGQLNNVLLGSEQKMGRADLTSDLKDIAEKYKQQIGEVEGRRFIKCHLPISLNSPHIFDVGSKVIYVARNPKDVIVSMYHICCFFFQDMEKIPFEMFFKAFKSNMIICLPYFEHVKEAWRRRNEKNFLFLFYEDTMKDKRGAITKIAEFLEKPLTAEQVDALEDHLSFEKFKKNKSVNMDHFVDMGIGRKKEAFIRKGQSGGWRDYFSGDLEREVDEWIEENLRGTDLRFRET</sequence>
<comment type="similarity">
    <text evidence="1">Belongs to the sulfotransferase 1 family.</text>
</comment>
<evidence type="ECO:0000313" key="4">
    <source>
        <dbReference type="EMBL" id="CAH1154809.1"/>
    </source>
</evidence>
<evidence type="ECO:0000313" key="5">
    <source>
        <dbReference type="Proteomes" id="UP001153737"/>
    </source>
</evidence>
<dbReference type="Gene3D" id="3.40.50.300">
    <property type="entry name" value="P-loop containing nucleotide triphosphate hydrolases"/>
    <property type="match status" value="1"/>
</dbReference>
<reference evidence="4" key="2">
    <citation type="submission" date="2022-10" db="EMBL/GenBank/DDBJ databases">
        <authorList>
            <consortium name="ENA_rothamsted_submissions"/>
            <consortium name="culmorum"/>
            <person name="King R."/>
        </authorList>
    </citation>
    <scope>NUCLEOTIDE SEQUENCE</scope>
</reference>
<feature type="domain" description="Sulfotransferase" evidence="3">
    <location>
        <begin position="67"/>
        <end position="336"/>
    </location>
</feature>